<keyword evidence="3 8" id="KW-0812">Transmembrane</keyword>
<evidence type="ECO:0000313" key="10">
    <source>
        <dbReference type="Proteomes" id="UP000054560"/>
    </source>
</evidence>
<feature type="region of interest" description="Disordered" evidence="7">
    <location>
        <begin position="260"/>
        <end position="315"/>
    </location>
</feature>
<feature type="transmembrane region" description="Helical" evidence="8">
    <location>
        <begin position="66"/>
        <end position="90"/>
    </location>
</feature>
<comment type="subcellular location">
    <subcellularLocation>
        <location evidence="1">Endomembrane system</location>
        <topology evidence="1">Multi-pass membrane protein</topology>
    </subcellularLocation>
    <subcellularLocation>
        <location evidence="2">Lysosome membrane</location>
    </subcellularLocation>
</comment>
<dbReference type="EMBL" id="KQ241752">
    <property type="protein sequence ID" value="KNC84615.1"/>
    <property type="molecule type" value="Genomic_DNA"/>
</dbReference>
<protein>
    <recommendedName>
        <fullName evidence="11">THH1/TOM1/TOM3 domain-containing protein</fullName>
    </recommendedName>
</protein>
<dbReference type="GO" id="GO:0012505">
    <property type="term" value="C:endomembrane system"/>
    <property type="evidence" value="ECO:0007669"/>
    <property type="project" value="UniProtKB-SubCell"/>
</dbReference>
<feature type="compositionally biased region" description="Polar residues" evidence="7">
    <location>
        <begin position="276"/>
        <end position="295"/>
    </location>
</feature>
<gene>
    <name evidence="9" type="ORF">SARC_03182</name>
</gene>
<evidence type="ECO:0000256" key="1">
    <source>
        <dbReference type="ARBA" id="ARBA00004127"/>
    </source>
</evidence>
<dbReference type="GO" id="GO:0005765">
    <property type="term" value="C:lysosomal membrane"/>
    <property type="evidence" value="ECO:0007669"/>
    <property type="project" value="UniProtKB-SubCell"/>
</dbReference>
<dbReference type="RefSeq" id="XP_014158517.1">
    <property type="nucleotide sequence ID" value="XM_014303042.1"/>
</dbReference>
<dbReference type="PANTHER" id="PTHR15146:SF3">
    <property type="entry name" value="THH1_TOM1_TOM3 DOMAIN-CONTAINING PROTEIN"/>
    <property type="match status" value="1"/>
</dbReference>
<keyword evidence="4 8" id="KW-1133">Transmembrane helix</keyword>
<accession>A0A0L0G6H9</accession>
<evidence type="ECO:0008006" key="11">
    <source>
        <dbReference type="Google" id="ProtNLM"/>
    </source>
</evidence>
<dbReference type="PANTHER" id="PTHR15146">
    <property type="entry name" value="INTEGRAL MEMBRANE PROTEIN GPR137"/>
    <property type="match status" value="1"/>
</dbReference>
<reference evidence="9 10" key="1">
    <citation type="submission" date="2011-02" db="EMBL/GenBank/DDBJ databases">
        <title>The Genome Sequence of Sphaeroforma arctica JP610.</title>
        <authorList>
            <consortium name="The Broad Institute Genome Sequencing Platform"/>
            <person name="Russ C."/>
            <person name="Cuomo C."/>
            <person name="Young S.K."/>
            <person name="Zeng Q."/>
            <person name="Gargeya S."/>
            <person name="Alvarado L."/>
            <person name="Berlin A."/>
            <person name="Chapman S.B."/>
            <person name="Chen Z."/>
            <person name="Freedman E."/>
            <person name="Gellesch M."/>
            <person name="Goldberg J."/>
            <person name="Griggs A."/>
            <person name="Gujja S."/>
            <person name="Heilman E."/>
            <person name="Heiman D."/>
            <person name="Howarth C."/>
            <person name="Mehta T."/>
            <person name="Neiman D."/>
            <person name="Pearson M."/>
            <person name="Roberts A."/>
            <person name="Saif S."/>
            <person name="Shea T."/>
            <person name="Shenoy N."/>
            <person name="Sisk P."/>
            <person name="Stolte C."/>
            <person name="Sykes S."/>
            <person name="White J."/>
            <person name="Yandava C."/>
            <person name="Burger G."/>
            <person name="Gray M.W."/>
            <person name="Holland P.W.H."/>
            <person name="King N."/>
            <person name="Lang F.B.F."/>
            <person name="Roger A.J."/>
            <person name="Ruiz-Trillo I."/>
            <person name="Haas B."/>
            <person name="Nusbaum C."/>
            <person name="Birren B."/>
        </authorList>
    </citation>
    <scope>NUCLEOTIDE SEQUENCE [LARGE SCALE GENOMIC DNA]</scope>
    <source>
        <strain evidence="9 10">JP610</strain>
    </source>
</reference>
<evidence type="ECO:0000313" key="9">
    <source>
        <dbReference type="EMBL" id="KNC84615.1"/>
    </source>
</evidence>
<evidence type="ECO:0000256" key="2">
    <source>
        <dbReference type="ARBA" id="ARBA00004656"/>
    </source>
</evidence>
<name>A0A0L0G6H9_9EUKA</name>
<dbReference type="InterPro" id="IPR029723">
    <property type="entry name" value="GPR137"/>
</dbReference>
<keyword evidence="6" id="KW-0458">Lysosome</keyword>
<evidence type="ECO:0000256" key="6">
    <source>
        <dbReference type="ARBA" id="ARBA00023228"/>
    </source>
</evidence>
<feature type="transmembrane region" description="Helical" evidence="8">
    <location>
        <begin position="25"/>
        <end position="45"/>
    </location>
</feature>
<sequence length="315" mass="35224">MFSLIVLFFAKMVHKQEWEERGNYFLGSWVALNLFLLLGLMGWIVPSTKHHFKHDVINDPNMARACVAALLFFVLSMLLIKYGLTLARMITDSRVQLLATELTGLQIRTLTIVLSSLFTLRSTFNVLAAATGKFSLRMAGETNQEAVLLFLMVVAWELVPIFAVTFFFRHIPNPNQPRGGNNRSDRGPLLPPNMSIPNYTPGLFQNPNHYDNPTLPFDESRTMGRGITALPALDNARFVVPSPRNSGSPRQQNFRFATQTVQGSHPPRVPSPSEGMMTSPTRNTAYRFSSNTRDSPTYPRLSNDPSATILPAQPS</sequence>
<evidence type="ECO:0000256" key="4">
    <source>
        <dbReference type="ARBA" id="ARBA00022989"/>
    </source>
</evidence>
<dbReference type="Proteomes" id="UP000054560">
    <property type="component" value="Unassembled WGS sequence"/>
</dbReference>
<dbReference type="GO" id="GO:1904263">
    <property type="term" value="P:positive regulation of TORC1 signaling"/>
    <property type="evidence" value="ECO:0007669"/>
    <property type="project" value="TreeGrafter"/>
</dbReference>
<feature type="transmembrane region" description="Helical" evidence="8">
    <location>
        <begin position="146"/>
        <end position="168"/>
    </location>
</feature>
<evidence type="ECO:0000256" key="3">
    <source>
        <dbReference type="ARBA" id="ARBA00022692"/>
    </source>
</evidence>
<evidence type="ECO:0000256" key="7">
    <source>
        <dbReference type="SAM" id="MobiDB-lite"/>
    </source>
</evidence>
<evidence type="ECO:0000256" key="8">
    <source>
        <dbReference type="SAM" id="Phobius"/>
    </source>
</evidence>
<proteinExistence type="predicted"/>
<dbReference type="GeneID" id="25903686"/>
<dbReference type="AlphaFoldDB" id="A0A0L0G6H9"/>
<organism evidence="9 10">
    <name type="scientific">Sphaeroforma arctica JP610</name>
    <dbReference type="NCBI Taxonomy" id="667725"/>
    <lineage>
        <taxon>Eukaryota</taxon>
        <taxon>Ichthyosporea</taxon>
        <taxon>Ichthyophonida</taxon>
        <taxon>Sphaeroforma</taxon>
    </lineage>
</organism>
<evidence type="ECO:0000256" key="5">
    <source>
        <dbReference type="ARBA" id="ARBA00023136"/>
    </source>
</evidence>
<keyword evidence="5 8" id="KW-0472">Membrane</keyword>
<keyword evidence="10" id="KW-1185">Reference proteome</keyword>